<sequence length="219" mass="24471">MISAWGGEMGIDRDILEAALDAACESTSDAATHTETPAERDLLNEQWAQSYIGLALNDMFRQRYSNDKAGYVSFETTVSWLDGYLPAPTKPGPRPGGLTARQRFDAVLWSKGGKATGLVELKDRPFMGRYAESSDPQKLCGGLRRWPTLRWAMFLFSIRCPAKSKCIDDDLAAKRDDILMRIRKDVGDFWRVSSSKIVPGRGSRTMWVGVVFRRPGEAD</sequence>
<accession>A0A2P7QRL5</accession>
<comment type="caution">
    <text evidence="1">The sequence shown here is derived from an EMBL/GenBank/DDBJ whole genome shotgun (WGS) entry which is preliminary data.</text>
</comment>
<evidence type="ECO:0000313" key="2">
    <source>
        <dbReference type="Proteomes" id="UP000241167"/>
    </source>
</evidence>
<dbReference type="RefSeq" id="WP_106512746.1">
    <property type="nucleotide sequence ID" value="NZ_PXYI01000003.1"/>
</dbReference>
<dbReference type="AlphaFoldDB" id="A0A2P7QRL5"/>
<reference evidence="1 2" key="1">
    <citation type="submission" date="2018-03" db="EMBL/GenBank/DDBJ databases">
        <title>The draft genome of Sphingosinicella sp. GL-C-18.</title>
        <authorList>
            <person name="Liu L."/>
            <person name="Li L."/>
            <person name="Liang L."/>
            <person name="Zhang X."/>
            <person name="Wang T."/>
        </authorList>
    </citation>
    <scope>NUCLEOTIDE SEQUENCE [LARGE SCALE GENOMIC DNA]</scope>
    <source>
        <strain evidence="1 2">GL-C-18</strain>
    </source>
</reference>
<keyword evidence="2" id="KW-1185">Reference proteome</keyword>
<evidence type="ECO:0000313" key="1">
    <source>
        <dbReference type="EMBL" id="PSJ40594.1"/>
    </source>
</evidence>
<proteinExistence type="predicted"/>
<dbReference type="Proteomes" id="UP000241167">
    <property type="component" value="Unassembled WGS sequence"/>
</dbReference>
<protein>
    <submittedName>
        <fullName evidence="1">Uncharacterized protein</fullName>
    </submittedName>
</protein>
<gene>
    <name evidence="1" type="ORF">C7I55_09720</name>
</gene>
<name>A0A2P7QRL5_9SPHN</name>
<organism evidence="1 2">
    <name type="scientific">Allosphingosinicella deserti</name>
    <dbReference type="NCBI Taxonomy" id="2116704"/>
    <lineage>
        <taxon>Bacteria</taxon>
        <taxon>Pseudomonadati</taxon>
        <taxon>Pseudomonadota</taxon>
        <taxon>Alphaproteobacteria</taxon>
        <taxon>Sphingomonadales</taxon>
        <taxon>Sphingomonadaceae</taxon>
        <taxon>Allosphingosinicella</taxon>
    </lineage>
</organism>
<dbReference type="EMBL" id="PXYI01000003">
    <property type="protein sequence ID" value="PSJ40594.1"/>
    <property type="molecule type" value="Genomic_DNA"/>
</dbReference>